<dbReference type="EMBL" id="RMBX01000008">
    <property type="protein sequence ID" value="RPD40267.1"/>
    <property type="molecule type" value="Genomic_DNA"/>
</dbReference>
<reference evidence="2" key="1">
    <citation type="submission" date="2018-11" db="EMBL/GenBank/DDBJ databases">
        <title>Chitinophaga lutea sp.nov., isolate from arsenic contaminated soil.</title>
        <authorList>
            <person name="Zong Y."/>
        </authorList>
    </citation>
    <scope>NUCLEOTIDE SEQUENCE [LARGE SCALE GENOMIC DNA]</scope>
    <source>
        <strain evidence="2">YLT18</strain>
    </source>
</reference>
<accession>A0A3N4MF27</accession>
<sequence length="93" mass="9037">MENLQVHNYGCQELDATTTQDVNGGFLSLGIANVNGKITLGAQLDTNALLSGLPGLPGTGGGVPGLGGLGNLLAPVTNLLNSLLGGLGGGLLG</sequence>
<gene>
    <name evidence="1" type="ORF">EG028_16610</name>
</gene>
<protein>
    <submittedName>
        <fullName evidence="1">Uncharacterized protein</fullName>
    </submittedName>
</protein>
<proteinExistence type="predicted"/>
<dbReference type="OrthoDB" id="680955at2"/>
<dbReference type="RefSeq" id="WP_120517632.1">
    <property type="nucleotide sequence ID" value="NZ_QXZY01000009.1"/>
</dbReference>
<evidence type="ECO:0000313" key="1">
    <source>
        <dbReference type="EMBL" id="RPD40267.1"/>
    </source>
</evidence>
<dbReference type="AlphaFoldDB" id="A0A3N4MF27"/>
<organism evidence="1 2">
    <name type="scientific">Chitinophaga barathri</name>
    <dbReference type="NCBI Taxonomy" id="1647451"/>
    <lineage>
        <taxon>Bacteria</taxon>
        <taxon>Pseudomonadati</taxon>
        <taxon>Bacteroidota</taxon>
        <taxon>Chitinophagia</taxon>
        <taxon>Chitinophagales</taxon>
        <taxon>Chitinophagaceae</taxon>
        <taxon>Chitinophaga</taxon>
    </lineage>
</organism>
<comment type="caution">
    <text evidence="1">The sequence shown here is derived from an EMBL/GenBank/DDBJ whole genome shotgun (WGS) entry which is preliminary data.</text>
</comment>
<name>A0A3N4MF27_9BACT</name>
<evidence type="ECO:0000313" key="2">
    <source>
        <dbReference type="Proteomes" id="UP000279089"/>
    </source>
</evidence>
<dbReference type="Proteomes" id="UP000279089">
    <property type="component" value="Unassembled WGS sequence"/>
</dbReference>
<keyword evidence="2" id="KW-1185">Reference proteome</keyword>